<evidence type="ECO:0000256" key="15">
    <source>
        <dbReference type="ARBA" id="ARBA00052632"/>
    </source>
</evidence>
<dbReference type="AlphaFoldDB" id="A0A158Q5K7"/>
<comment type="pathway">
    <text evidence="10">Phospholipid metabolism; phosphatidylglycerol biosynthesis; phosphatidylglycerol from CDP-diacylglycerol: step 2/2.</text>
</comment>
<dbReference type="OrthoDB" id="273181at2759"/>
<evidence type="ECO:0000259" key="18">
    <source>
        <dbReference type="PROSITE" id="PS50054"/>
    </source>
</evidence>
<dbReference type="PROSITE" id="PS00383">
    <property type="entry name" value="TYR_PHOSPHATASE_1"/>
    <property type="match status" value="1"/>
</dbReference>
<keyword evidence="4" id="KW-0378">Hydrolase</keyword>
<evidence type="ECO:0000259" key="19">
    <source>
        <dbReference type="PROSITE" id="PS50056"/>
    </source>
</evidence>
<keyword evidence="8" id="KW-0594">Phospholipid biosynthesis</keyword>
<dbReference type="PROSITE" id="PS50056">
    <property type="entry name" value="TYR_PHOSPHATASE_2"/>
    <property type="match status" value="1"/>
</dbReference>
<keyword evidence="9" id="KW-1208">Phospholipid metabolism</keyword>
<sequence>MLTELAFYPSLGYNLLRNYLQPSSWKWYTRIDDIVIIGALPFKSMVEELEKENIGGVVCCTEEFETNAAWGAMNEEDWKKHDVEFYALPMRDFNGSASRNDIDHAVKFVDNIGNRGKSVYVHCKAGRTRSALLTTCYLMRKNDWLPNVAFEYLKSKRPHVLLKEAQWRSANEYRRFLDHTKQKSSI</sequence>
<dbReference type="GO" id="GO:0008962">
    <property type="term" value="F:phosphatidylglycerophosphatase activity"/>
    <property type="evidence" value="ECO:0007669"/>
    <property type="project" value="UniProtKB-EC"/>
</dbReference>
<evidence type="ECO:0000256" key="7">
    <source>
        <dbReference type="ARBA" id="ARBA00023136"/>
    </source>
</evidence>
<comment type="subcellular location">
    <subcellularLocation>
        <location evidence="1">Membrane</location>
    </subcellularLocation>
</comment>
<evidence type="ECO:0000256" key="9">
    <source>
        <dbReference type="ARBA" id="ARBA00023264"/>
    </source>
</evidence>
<evidence type="ECO:0000256" key="12">
    <source>
        <dbReference type="ARBA" id="ARBA00050944"/>
    </source>
</evidence>
<evidence type="ECO:0000256" key="17">
    <source>
        <dbReference type="ARBA" id="ARBA00069309"/>
    </source>
</evidence>
<evidence type="ECO:0000313" key="22">
    <source>
        <dbReference type="Proteomes" id="UP000274756"/>
    </source>
</evidence>
<evidence type="ECO:0000313" key="20">
    <source>
        <dbReference type="EMBL" id="VDN51930.1"/>
    </source>
</evidence>
<evidence type="ECO:0000313" key="23">
    <source>
        <dbReference type="WBParaSite" id="DME_0000763601-mRNA-1"/>
    </source>
</evidence>
<comment type="catalytic activity">
    <reaction evidence="12">
        <text>a 1,2-diacyl-sn-glycero-3-phospho-(1'-sn-glycero-3'-phosphate) + H2O = a 1,2-diacyl-sn-glycero-3-phospho-(1'-sn-glycerol) + phosphate</text>
        <dbReference type="Rhea" id="RHEA:33751"/>
        <dbReference type="ChEBI" id="CHEBI:15377"/>
        <dbReference type="ChEBI" id="CHEBI:43474"/>
        <dbReference type="ChEBI" id="CHEBI:60110"/>
        <dbReference type="ChEBI" id="CHEBI:64716"/>
        <dbReference type="EC" id="3.1.3.27"/>
    </reaction>
    <physiologicalReaction direction="left-to-right" evidence="12">
        <dbReference type="Rhea" id="RHEA:33752"/>
    </physiologicalReaction>
</comment>
<comment type="catalytic activity">
    <reaction evidence="13">
        <text>a 1-acyl-2-hexanoyl-sn-glycero-3-phospho-(1D-myo-inositol-5-phosphate) + H2O = a 1-acyl-2-hexanoyl-sn-glycero-3-phospho-(1D-myo-inositol) + phosphate</text>
        <dbReference type="Rhea" id="RHEA:42320"/>
        <dbReference type="ChEBI" id="CHEBI:15377"/>
        <dbReference type="ChEBI" id="CHEBI:43474"/>
        <dbReference type="ChEBI" id="CHEBI:78930"/>
        <dbReference type="ChEBI" id="CHEBI:78931"/>
    </reaction>
    <physiologicalReaction direction="left-to-right" evidence="13">
        <dbReference type="Rhea" id="RHEA:42321"/>
    </physiologicalReaction>
</comment>
<dbReference type="Pfam" id="PF00782">
    <property type="entry name" value="DSPc"/>
    <property type="match status" value="1"/>
</dbReference>
<evidence type="ECO:0000256" key="3">
    <source>
        <dbReference type="ARBA" id="ARBA00022516"/>
    </source>
</evidence>
<dbReference type="FunFam" id="3.90.190.10:FF:000060">
    <property type="entry name" value="Phosphatidylglycerophosphatase and protein-tyrosine phosphatase 1"/>
    <property type="match status" value="1"/>
</dbReference>
<dbReference type="InterPro" id="IPR020422">
    <property type="entry name" value="TYR_PHOSPHATASE_DUAL_dom"/>
</dbReference>
<dbReference type="SMART" id="SM00195">
    <property type="entry name" value="DSPc"/>
    <property type="match status" value="1"/>
</dbReference>
<gene>
    <name evidence="20" type="ORF">DME_LOCUS1903</name>
</gene>
<dbReference type="InterPro" id="IPR044596">
    <property type="entry name" value="PTPMT1-like"/>
</dbReference>
<keyword evidence="7" id="KW-0472">Membrane</keyword>
<accession>A0A158Q5K7</accession>
<keyword evidence="22" id="KW-1185">Reference proteome</keyword>
<evidence type="ECO:0000256" key="8">
    <source>
        <dbReference type="ARBA" id="ARBA00023209"/>
    </source>
</evidence>
<feature type="domain" description="Tyrosine-protein phosphatase" evidence="18">
    <location>
        <begin position="27"/>
        <end position="179"/>
    </location>
</feature>
<dbReference type="InterPro" id="IPR029021">
    <property type="entry name" value="Prot-tyrosine_phosphatase-like"/>
</dbReference>
<protein>
    <recommendedName>
        <fullName evidence="17">Phosphatidylglycerophosphatase and protein-tyrosine phosphatase 1</fullName>
        <ecNumber evidence="11">3.1.3.27</ecNumber>
    </recommendedName>
</protein>
<organism evidence="21 23">
    <name type="scientific">Dracunculus medinensis</name>
    <name type="common">Guinea worm</name>
    <dbReference type="NCBI Taxonomy" id="318479"/>
    <lineage>
        <taxon>Eukaryota</taxon>
        <taxon>Metazoa</taxon>
        <taxon>Ecdysozoa</taxon>
        <taxon>Nematoda</taxon>
        <taxon>Chromadorea</taxon>
        <taxon>Rhabditida</taxon>
        <taxon>Spirurina</taxon>
        <taxon>Dracunculoidea</taxon>
        <taxon>Dracunculidae</taxon>
        <taxon>Dracunculus</taxon>
    </lineage>
</organism>
<reference evidence="23" key="1">
    <citation type="submission" date="2016-04" db="UniProtKB">
        <authorList>
            <consortium name="WormBaseParasite"/>
        </authorList>
    </citation>
    <scope>IDENTIFICATION</scope>
</reference>
<dbReference type="EC" id="3.1.3.27" evidence="11"/>
<evidence type="ECO:0000256" key="4">
    <source>
        <dbReference type="ARBA" id="ARBA00022801"/>
    </source>
</evidence>
<keyword evidence="5" id="KW-0904">Protein phosphatase</keyword>
<evidence type="ECO:0000256" key="14">
    <source>
        <dbReference type="ARBA" id="ARBA00052505"/>
    </source>
</evidence>
<evidence type="ECO:0000256" key="13">
    <source>
        <dbReference type="ARBA" id="ARBA00051818"/>
    </source>
</evidence>
<evidence type="ECO:0000256" key="6">
    <source>
        <dbReference type="ARBA" id="ARBA00023098"/>
    </source>
</evidence>
<proteinExistence type="predicted"/>
<dbReference type="Proteomes" id="UP000274756">
    <property type="component" value="Unassembled WGS sequence"/>
</dbReference>
<comment type="catalytic activity">
    <reaction evidence="16">
        <text>1,2-dioctanoyl-sn-glycero-3-phospho-(1D-myo-inositol-5-phosphate) + H2O = 1,2-dioctanoyl-sn-glycero-3-phospho-(1D-myo-inositol) + phosphate</text>
        <dbReference type="Rhea" id="RHEA:42308"/>
        <dbReference type="ChEBI" id="CHEBI:15377"/>
        <dbReference type="ChEBI" id="CHEBI:43474"/>
        <dbReference type="ChEBI" id="CHEBI:65221"/>
        <dbReference type="ChEBI" id="CHEBI:78911"/>
    </reaction>
    <physiologicalReaction direction="left-to-right" evidence="16">
        <dbReference type="Rhea" id="RHEA:42309"/>
    </physiologicalReaction>
</comment>
<feature type="domain" description="Tyrosine specific protein phosphatases" evidence="19">
    <location>
        <begin position="103"/>
        <end position="168"/>
    </location>
</feature>
<keyword evidence="3" id="KW-0444">Lipid biosynthesis</keyword>
<evidence type="ECO:0000313" key="21">
    <source>
        <dbReference type="Proteomes" id="UP000038040"/>
    </source>
</evidence>
<keyword evidence="6" id="KW-0443">Lipid metabolism</keyword>
<comment type="pathway">
    <text evidence="2">Lipid metabolism.</text>
</comment>
<dbReference type="GO" id="GO:0004721">
    <property type="term" value="F:phosphoprotein phosphatase activity"/>
    <property type="evidence" value="ECO:0007669"/>
    <property type="project" value="UniProtKB-KW"/>
</dbReference>
<dbReference type="EMBL" id="UYYG01000036">
    <property type="protein sequence ID" value="VDN51930.1"/>
    <property type="molecule type" value="Genomic_DNA"/>
</dbReference>
<evidence type="ECO:0000256" key="2">
    <source>
        <dbReference type="ARBA" id="ARBA00005189"/>
    </source>
</evidence>
<evidence type="ECO:0000256" key="11">
    <source>
        <dbReference type="ARBA" id="ARBA00024224"/>
    </source>
</evidence>
<dbReference type="WBParaSite" id="DME_0000763601-mRNA-1">
    <property type="protein sequence ID" value="DME_0000763601-mRNA-1"/>
    <property type="gene ID" value="DME_0000763601"/>
</dbReference>
<evidence type="ECO:0000256" key="1">
    <source>
        <dbReference type="ARBA" id="ARBA00004370"/>
    </source>
</evidence>
<dbReference type="GO" id="GO:0016020">
    <property type="term" value="C:membrane"/>
    <property type="evidence" value="ECO:0007669"/>
    <property type="project" value="UniProtKB-SubCell"/>
</dbReference>
<dbReference type="InterPro" id="IPR000340">
    <property type="entry name" value="Dual-sp_phosphatase_cat-dom"/>
</dbReference>
<comment type="catalytic activity">
    <reaction evidence="15">
        <text>1,2-di-(9Z-octadecenoyl)-sn-glycero-3-phospho-(1'-sn-glycerol-3'-phosphate) + H2O = 1,2-di-(9Z-octadecenoyl)-sn-glycero-3-phospho-(1'-sn-glycerol) + phosphate</text>
        <dbReference type="Rhea" id="RHEA:42304"/>
        <dbReference type="ChEBI" id="CHEBI:15377"/>
        <dbReference type="ChEBI" id="CHEBI:43474"/>
        <dbReference type="ChEBI" id="CHEBI:75163"/>
        <dbReference type="ChEBI" id="CHEBI:78907"/>
    </reaction>
    <physiologicalReaction direction="left-to-right" evidence="15">
        <dbReference type="Rhea" id="RHEA:42305"/>
    </physiologicalReaction>
</comment>
<evidence type="ECO:0000256" key="5">
    <source>
        <dbReference type="ARBA" id="ARBA00022912"/>
    </source>
</evidence>
<evidence type="ECO:0000256" key="10">
    <source>
        <dbReference type="ARBA" id="ARBA00024192"/>
    </source>
</evidence>
<evidence type="ECO:0000256" key="16">
    <source>
        <dbReference type="ARBA" id="ARBA00052780"/>
    </source>
</evidence>
<dbReference type="InterPro" id="IPR016130">
    <property type="entry name" value="Tyr_Pase_AS"/>
</dbReference>
<dbReference type="Proteomes" id="UP000038040">
    <property type="component" value="Unplaced"/>
</dbReference>
<dbReference type="PANTHER" id="PTHR46274:SF6">
    <property type="entry name" value="TYR_PHOSPHATASE_2 DOMAIN-CONTAINING PROTEIN"/>
    <property type="match status" value="1"/>
</dbReference>
<dbReference type="CDD" id="cd14524">
    <property type="entry name" value="PTPMT1"/>
    <property type="match status" value="1"/>
</dbReference>
<dbReference type="GO" id="GO:0008654">
    <property type="term" value="P:phospholipid biosynthetic process"/>
    <property type="evidence" value="ECO:0007669"/>
    <property type="project" value="UniProtKB-KW"/>
</dbReference>
<reference evidence="20 22" key="2">
    <citation type="submission" date="2018-11" db="EMBL/GenBank/DDBJ databases">
        <authorList>
            <consortium name="Pathogen Informatics"/>
        </authorList>
    </citation>
    <scope>NUCLEOTIDE SEQUENCE [LARGE SCALE GENOMIC DNA]</scope>
</reference>
<comment type="catalytic activity">
    <reaction evidence="14">
        <text>1,2-dibutyryl-sn-glycero-3-phospho-(1D-myo-inositol-5-phosphate) + H2O = 1,2-dibutyryl-sn-glycero-3-phospho-(1D-myo-inositol) + phosphate</text>
        <dbReference type="Rhea" id="RHEA:42584"/>
        <dbReference type="ChEBI" id="CHEBI:15377"/>
        <dbReference type="ChEBI" id="CHEBI:43474"/>
        <dbReference type="ChEBI" id="CHEBI:82605"/>
        <dbReference type="ChEBI" id="CHEBI:82606"/>
    </reaction>
    <physiologicalReaction direction="left-to-right" evidence="14">
        <dbReference type="Rhea" id="RHEA:42585"/>
    </physiologicalReaction>
</comment>
<dbReference type="SUPFAM" id="SSF52799">
    <property type="entry name" value="(Phosphotyrosine protein) phosphatases II"/>
    <property type="match status" value="1"/>
</dbReference>
<dbReference type="STRING" id="318479.A0A158Q5K7"/>
<dbReference type="PANTHER" id="PTHR46274">
    <property type="entry name" value="PHOSPHATIDYLINOSITOL PHOSPHATASE"/>
    <property type="match status" value="1"/>
</dbReference>
<dbReference type="GO" id="GO:0005737">
    <property type="term" value="C:cytoplasm"/>
    <property type="evidence" value="ECO:0007669"/>
    <property type="project" value="UniProtKB-ARBA"/>
</dbReference>
<dbReference type="PROSITE" id="PS50054">
    <property type="entry name" value="TYR_PHOSPHATASE_DUAL"/>
    <property type="match status" value="1"/>
</dbReference>
<name>A0A158Q5K7_DRAME</name>
<dbReference type="InterPro" id="IPR000387">
    <property type="entry name" value="Tyr_Pase_dom"/>
</dbReference>
<dbReference type="Gene3D" id="3.90.190.10">
    <property type="entry name" value="Protein tyrosine phosphatase superfamily"/>
    <property type="match status" value="1"/>
</dbReference>